<sequence length="513" mass="56751">MKDKMEVETDNSATKVNGDMDDKNVKKSPKEPFSLSKLIQKFLTFFTVEPYLLCYILPSIICSVGVQKLNMEKACRVDLGYTEDICANVVAGNTSDNITEEALVGASTLVVDMTAWKDPLQTGIPAIFILFVGAWSDRTGNRKALLLTPIIGEVMSLIGLMIGTYYFYELPLWVMGLIQAMSSIFTGGLPVAIMGAYSFIADVTTPEERTFRIGVVAVIVTLGIPLGTAISGVLTEAVGYYGIFGIAILMYIVGFIHTLFRIHDVRRTKIEGTFCYKLTQFFHIRNIWDTISLLFLSRGRMLAQILLVIWAHIVIMGPVVGEGTNLYVYTLNRYSMDLVDFSLFTTYSLILGIVGTAIAVTVFSKWMSMHDCVLGIIATTSKVLSSLVYGLAPTRDWFFAGPVFDIFGNVGVTAIRSLGTKIVDPDKVGKMCSLIGFLDAIIPTIYTPMYSKILTATLQSFPGAIYILGSVMTVPDYFVFGMLYYLLKKQQRDVVQNPNTKEMHAYENDVTAL</sequence>
<feature type="transmembrane region" description="Helical" evidence="6">
    <location>
        <begin position="213"/>
        <end position="234"/>
    </location>
</feature>
<evidence type="ECO:0000313" key="7">
    <source>
        <dbReference type="EMBL" id="CAH2984519.1"/>
    </source>
</evidence>
<feature type="transmembrane region" description="Helical" evidence="6">
    <location>
        <begin position="431"/>
        <end position="451"/>
    </location>
</feature>
<keyword evidence="3 6" id="KW-1133">Transmembrane helix</keyword>
<evidence type="ECO:0008006" key="9">
    <source>
        <dbReference type="Google" id="ProtNLM"/>
    </source>
</evidence>
<dbReference type="Pfam" id="PF07690">
    <property type="entry name" value="MFS_1"/>
    <property type="match status" value="1"/>
</dbReference>
<name>A0ABN8L388_CHISP</name>
<proteinExistence type="predicted"/>
<accession>A0ABN8L388</accession>
<feature type="transmembrane region" description="Helical" evidence="6">
    <location>
        <begin position="372"/>
        <end position="391"/>
    </location>
</feature>
<feature type="region of interest" description="Disordered" evidence="5">
    <location>
        <begin position="1"/>
        <end position="29"/>
    </location>
</feature>
<dbReference type="SUPFAM" id="SSF103473">
    <property type="entry name" value="MFS general substrate transporter"/>
    <property type="match status" value="1"/>
</dbReference>
<feature type="transmembrane region" description="Helical" evidence="6">
    <location>
        <begin position="240"/>
        <end position="260"/>
    </location>
</feature>
<evidence type="ECO:0000256" key="6">
    <source>
        <dbReference type="SAM" id="Phobius"/>
    </source>
</evidence>
<dbReference type="InterPro" id="IPR011701">
    <property type="entry name" value="MFS"/>
</dbReference>
<feature type="compositionally biased region" description="Basic and acidic residues" evidence="5">
    <location>
        <begin position="18"/>
        <end position="29"/>
    </location>
</feature>
<organism evidence="7 8">
    <name type="scientific">Chilo suppressalis</name>
    <name type="common">Asiatic rice borer moth</name>
    <dbReference type="NCBI Taxonomy" id="168631"/>
    <lineage>
        <taxon>Eukaryota</taxon>
        <taxon>Metazoa</taxon>
        <taxon>Ecdysozoa</taxon>
        <taxon>Arthropoda</taxon>
        <taxon>Hexapoda</taxon>
        <taxon>Insecta</taxon>
        <taxon>Pterygota</taxon>
        <taxon>Neoptera</taxon>
        <taxon>Endopterygota</taxon>
        <taxon>Lepidoptera</taxon>
        <taxon>Glossata</taxon>
        <taxon>Ditrysia</taxon>
        <taxon>Pyraloidea</taxon>
        <taxon>Crambidae</taxon>
        <taxon>Crambinae</taxon>
        <taxon>Chilo</taxon>
    </lineage>
</organism>
<feature type="transmembrane region" description="Helical" evidence="6">
    <location>
        <begin position="180"/>
        <end position="201"/>
    </location>
</feature>
<evidence type="ECO:0000256" key="1">
    <source>
        <dbReference type="ARBA" id="ARBA00004141"/>
    </source>
</evidence>
<feature type="transmembrane region" description="Helical" evidence="6">
    <location>
        <begin position="397"/>
        <end position="419"/>
    </location>
</feature>
<dbReference type="InterPro" id="IPR036259">
    <property type="entry name" value="MFS_trans_sf"/>
</dbReference>
<dbReference type="Proteomes" id="UP001153292">
    <property type="component" value="Chromosome 19"/>
</dbReference>
<evidence type="ECO:0000256" key="5">
    <source>
        <dbReference type="SAM" id="MobiDB-lite"/>
    </source>
</evidence>
<protein>
    <recommendedName>
        <fullName evidence="9">Major facilitator superfamily (MFS) profile domain-containing protein</fullName>
    </recommendedName>
</protein>
<feature type="transmembrane region" description="Helical" evidence="6">
    <location>
        <begin position="144"/>
        <end position="168"/>
    </location>
</feature>
<evidence type="ECO:0000256" key="2">
    <source>
        <dbReference type="ARBA" id="ARBA00022692"/>
    </source>
</evidence>
<feature type="transmembrane region" description="Helical" evidence="6">
    <location>
        <begin position="42"/>
        <end position="66"/>
    </location>
</feature>
<keyword evidence="8" id="KW-1185">Reference proteome</keyword>
<gene>
    <name evidence="7" type="ORF">CHILSU_LOCUS4470</name>
</gene>
<evidence type="ECO:0000256" key="4">
    <source>
        <dbReference type="ARBA" id="ARBA00023136"/>
    </source>
</evidence>
<feature type="transmembrane region" description="Helical" evidence="6">
    <location>
        <begin position="341"/>
        <end position="363"/>
    </location>
</feature>
<keyword evidence="4 6" id="KW-0472">Membrane</keyword>
<evidence type="ECO:0000313" key="8">
    <source>
        <dbReference type="Proteomes" id="UP001153292"/>
    </source>
</evidence>
<keyword evidence="2 6" id="KW-0812">Transmembrane</keyword>
<evidence type="ECO:0000256" key="3">
    <source>
        <dbReference type="ARBA" id="ARBA00022989"/>
    </source>
</evidence>
<feature type="transmembrane region" description="Helical" evidence="6">
    <location>
        <begin position="301"/>
        <end position="321"/>
    </location>
</feature>
<dbReference type="PANTHER" id="PTHR23507:SF1">
    <property type="entry name" value="FI18259P1-RELATED"/>
    <property type="match status" value="1"/>
</dbReference>
<feature type="transmembrane region" description="Helical" evidence="6">
    <location>
        <begin position="463"/>
        <end position="487"/>
    </location>
</feature>
<dbReference type="EMBL" id="OU963912">
    <property type="protein sequence ID" value="CAH2984519.1"/>
    <property type="molecule type" value="Genomic_DNA"/>
</dbReference>
<dbReference type="PANTHER" id="PTHR23507">
    <property type="entry name" value="ZGC:174356"/>
    <property type="match status" value="1"/>
</dbReference>
<comment type="subcellular location">
    <subcellularLocation>
        <location evidence="1">Membrane</location>
        <topology evidence="1">Multi-pass membrane protein</topology>
    </subcellularLocation>
</comment>
<dbReference type="Gene3D" id="1.20.1250.20">
    <property type="entry name" value="MFS general substrate transporter like domains"/>
    <property type="match status" value="1"/>
</dbReference>
<reference evidence="7" key="1">
    <citation type="submission" date="2021-12" db="EMBL/GenBank/DDBJ databases">
        <authorList>
            <person name="King R."/>
        </authorList>
    </citation>
    <scope>NUCLEOTIDE SEQUENCE</scope>
</reference>